<dbReference type="GO" id="GO:0005978">
    <property type="term" value="P:glycogen biosynthetic process"/>
    <property type="evidence" value="ECO:0007669"/>
    <property type="project" value="UniProtKB-UniRule"/>
</dbReference>
<dbReference type="EMBL" id="JAEHFW010000002">
    <property type="protein sequence ID" value="MBK0379798.1"/>
    <property type="molecule type" value="Genomic_DNA"/>
</dbReference>
<evidence type="ECO:0000256" key="1">
    <source>
        <dbReference type="ARBA" id="ARBA00001478"/>
    </source>
</evidence>
<evidence type="ECO:0000256" key="2">
    <source>
        <dbReference type="ARBA" id="ARBA00002764"/>
    </source>
</evidence>
<dbReference type="GO" id="GO:0004373">
    <property type="term" value="F:alpha-1,4-glucan glucosyltransferase (UDP-glucose donor) activity"/>
    <property type="evidence" value="ECO:0007669"/>
    <property type="project" value="InterPro"/>
</dbReference>
<evidence type="ECO:0000313" key="12">
    <source>
        <dbReference type="Proteomes" id="UP000613193"/>
    </source>
</evidence>
<comment type="similarity">
    <text evidence="4 8">Belongs to the glycosyltransferase 1 family. Bacterial/plant glycogen synthase subfamily.</text>
</comment>
<dbReference type="GO" id="GO:0009011">
    <property type="term" value="F:alpha-1,4-glucan glucosyltransferase (ADP-glucose donor) activity"/>
    <property type="evidence" value="ECO:0007669"/>
    <property type="project" value="UniProtKB-UniRule"/>
</dbReference>
<evidence type="ECO:0000256" key="4">
    <source>
        <dbReference type="ARBA" id="ARBA00010281"/>
    </source>
</evidence>
<dbReference type="HAMAP" id="MF_00484">
    <property type="entry name" value="Glycogen_synth"/>
    <property type="match status" value="1"/>
</dbReference>
<protein>
    <recommendedName>
        <fullName evidence="8">Glycogen synthase</fullName>
        <ecNumber evidence="8">2.4.1.21</ecNumber>
    </recommendedName>
    <alternativeName>
        <fullName evidence="8">Starch [bacterial glycogen] synthase</fullName>
    </alternativeName>
</protein>
<accession>A0A934PVK6</accession>
<dbReference type="CDD" id="cd03791">
    <property type="entry name" value="GT5_Glycogen_synthase_DULL1-like"/>
    <property type="match status" value="1"/>
</dbReference>
<evidence type="ECO:0000256" key="8">
    <source>
        <dbReference type="HAMAP-Rule" id="MF_00484"/>
    </source>
</evidence>
<dbReference type="EC" id="2.4.1.21" evidence="8"/>
<dbReference type="Pfam" id="PF08323">
    <property type="entry name" value="Glyco_transf_5"/>
    <property type="match status" value="1"/>
</dbReference>
<sequence>MRIFHLSAECYPVAKIGGLADVVGALPKYQTQAGLQAAVVMPYYNRKFVHDNVFDTVFQGATLLGTRRLYFEILKETTNKLGFELYLIKIPGLLDRENIYGYPDEKEQFIAFQIAFLDWINWSGQTPDIVHCHDHHSGLVPFLMYHSSLYKRLANVPTVFTIHNGQYHGAFGWEKLDYLPEIDFYKTGLLDWNGGINPLASAVKCCWRFTTVSPNYLQELSYSSNGLEYLFYIERHKGLGILNGIDTEVWNAETDPMLPEHYDAAGVTKGKQKNKEALCARFNLDPKKPLITFIGRLVSEKGSDLLPAAIERSLRLHGDKVNFLLLGAGDALTEAALMQLKDTYPANCNVFVGYDEALAHQIYAGADFLLMPSRVEPCGLNQLYAIRYGTVPMVRTTGGLKDTVIDVADEDGYGIRFDEASVDDICTAVSRAITLYSDTKKMQLLRKRMMGLDFSWDRSAKEYIDLYESLKPQL</sequence>
<feature type="domain" description="Glycosyl transferase family 1" evidence="9">
    <location>
        <begin position="280"/>
        <end position="436"/>
    </location>
</feature>
<reference evidence="11" key="1">
    <citation type="submission" date="2020-12" db="EMBL/GenBank/DDBJ databases">
        <title>Bacterial novel species Mucilaginibacter sp. SD-g isolated from soil.</title>
        <authorList>
            <person name="Jung H.-Y."/>
        </authorList>
    </citation>
    <scope>NUCLEOTIDE SEQUENCE</scope>
    <source>
        <strain evidence="11">SD-g</strain>
    </source>
</reference>
<dbReference type="Pfam" id="PF00534">
    <property type="entry name" value="Glycos_transf_1"/>
    <property type="match status" value="1"/>
</dbReference>
<evidence type="ECO:0000256" key="7">
    <source>
        <dbReference type="ARBA" id="ARBA00023056"/>
    </source>
</evidence>
<dbReference type="RefSeq" id="WP_200066343.1">
    <property type="nucleotide sequence ID" value="NZ_JAEHFW010000002.1"/>
</dbReference>
<dbReference type="InterPro" id="IPR013534">
    <property type="entry name" value="Starch_synth_cat_dom"/>
</dbReference>
<keyword evidence="5 8" id="KW-0328">Glycosyltransferase</keyword>
<keyword evidence="7 8" id="KW-0320">Glycogen biosynthesis</keyword>
<evidence type="ECO:0000313" key="11">
    <source>
        <dbReference type="EMBL" id="MBK0379798.1"/>
    </source>
</evidence>
<comment type="function">
    <text evidence="2 8">Synthesizes alpha-1,4-glucan chains using ADP-glucose.</text>
</comment>
<dbReference type="NCBIfam" id="TIGR02095">
    <property type="entry name" value="glgA"/>
    <property type="match status" value="1"/>
</dbReference>
<comment type="caution">
    <text evidence="11">The sequence shown here is derived from an EMBL/GenBank/DDBJ whole genome shotgun (WGS) entry which is preliminary data.</text>
</comment>
<keyword evidence="12" id="KW-1185">Reference proteome</keyword>
<name>A0A934PVK6_9SPHI</name>
<dbReference type="Gene3D" id="3.40.50.2000">
    <property type="entry name" value="Glycogen Phosphorylase B"/>
    <property type="match status" value="2"/>
</dbReference>
<gene>
    <name evidence="8" type="primary">glgA</name>
    <name evidence="11" type="ORF">I5M19_10795</name>
</gene>
<dbReference type="PANTHER" id="PTHR45825:SF11">
    <property type="entry name" value="ALPHA AMYLASE DOMAIN-CONTAINING PROTEIN"/>
    <property type="match status" value="1"/>
</dbReference>
<comment type="catalytic activity">
    <reaction evidence="1 8">
        <text>[(1-&gt;4)-alpha-D-glucosyl](n) + ADP-alpha-D-glucose = [(1-&gt;4)-alpha-D-glucosyl](n+1) + ADP + H(+)</text>
        <dbReference type="Rhea" id="RHEA:18189"/>
        <dbReference type="Rhea" id="RHEA-COMP:9584"/>
        <dbReference type="Rhea" id="RHEA-COMP:9587"/>
        <dbReference type="ChEBI" id="CHEBI:15378"/>
        <dbReference type="ChEBI" id="CHEBI:15444"/>
        <dbReference type="ChEBI" id="CHEBI:57498"/>
        <dbReference type="ChEBI" id="CHEBI:456216"/>
        <dbReference type="EC" id="2.4.1.21"/>
    </reaction>
</comment>
<dbReference type="Proteomes" id="UP000613193">
    <property type="component" value="Unassembled WGS sequence"/>
</dbReference>
<evidence type="ECO:0000256" key="3">
    <source>
        <dbReference type="ARBA" id="ARBA00004964"/>
    </source>
</evidence>
<dbReference type="PANTHER" id="PTHR45825">
    <property type="entry name" value="GRANULE-BOUND STARCH SYNTHASE 1, CHLOROPLASTIC/AMYLOPLASTIC"/>
    <property type="match status" value="1"/>
</dbReference>
<feature type="binding site" evidence="8">
    <location>
        <position position="15"/>
    </location>
    <ligand>
        <name>ADP-alpha-D-glucose</name>
        <dbReference type="ChEBI" id="CHEBI:57498"/>
    </ligand>
</feature>
<feature type="domain" description="Starch synthase catalytic" evidence="10">
    <location>
        <begin position="2"/>
        <end position="228"/>
    </location>
</feature>
<keyword evidence="6 8" id="KW-0808">Transferase</keyword>
<evidence type="ECO:0000259" key="9">
    <source>
        <dbReference type="Pfam" id="PF00534"/>
    </source>
</evidence>
<evidence type="ECO:0000256" key="6">
    <source>
        <dbReference type="ARBA" id="ARBA00022679"/>
    </source>
</evidence>
<organism evidence="11 12">
    <name type="scientific">Mucilaginibacter segetis</name>
    <dbReference type="NCBI Taxonomy" id="2793071"/>
    <lineage>
        <taxon>Bacteria</taxon>
        <taxon>Pseudomonadati</taxon>
        <taxon>Bacteroidota</taxon>
        <taxon>Sphingobacteriia</taxon>
        <taxon>Sphingobacteriales</taxon>
        <taxon>Sphingobacteriaceae</taxon>
        <taxon>Mucilaginibacter</taxon>
    </lineage>
</organism>
<evidence type="ECO:0000259" key="10">
    <source>
        <dbReference type="Pfam" id="PF08323"/>
    </source>
</evidence>
<proteinExistence type="inferred from homology"/>
<dbReference type="InterPro" id="IPR001296">
    <property type="entry name" value="Glyco_trans_1"/>
</dbReference>
<dbReference type="InterPro" id="IPR011835">
    <property type="entry name" value="GS/SS"/>
</dbReference>
<dbReference type="SUPFAM" id="SSF53756">
    <property type="entry name" value="UDP-Glycosyltransferase/glycogen phosphorylase"/>
    <property type="match status" value="1"/>
</dbReference>
<comment type="pathway">
    <text evidence="3 8">Glycan biosynthesis; glycogen biosynthesis.</text>
</comment>
<evidence type="ECO:0000256" key="5">
    <source>
        <dbReference type="ARBA" id="ARBA00022676"/>
    </source>
</evidence>
<dbReference type="AlphaFoldDB" id="A0A934PVK6"/>